<protein>
    <submittedName>
        <fullName evidence="1">Uncharacterized protein</fullName>
    </submittedName>
</protein>
<proteinExistence type="predicted"/>
<sequence>MVGGGSDGSLDLCARVCLIDEDENIVYHTYVKPQIPVTNYRYAMTGIRVEHLKEAMPLKQVRNKIQDFLCNGEPMWKIRMKEGKARILVGHGLDRDLECLGLEYPAHLIRYDIQTGIQDPNEDCLATMRLYKRMRSQAHPTEEGPPSSSETQHRNNFAAWKQKELEKMTPDALLEISRSDYYCWCLDSKQGMDY</sequence>
<dbReference type="Proteomes" id="UP001234297">
    <property type="component" value="Chromosome 10"/>
</dbReference>
<evidence type="ECO:0000313" key="1">
    <source>
        <dbReference type="EMBL" id="KAJ8622975.1"/>
    </source>
</evidence>
<gene>
    <name evidence="1" type="ORF">MRB53_031504</name>
</gene>
<name>A0ACC2KPL9_PERAE</name>
<evidence type="ECO:0000313" key="2">
    <source>
        <dbReference type="Proteomes" id="UP001234297"/>
    </source>
</evidence>
<accession>A0ACC2KPL9</accession>
<keyword evidence="2" id="KW-1185">Reference proteome</keyword>
<organism evidence="1 2">
    <name type="scientific">Persea americana</name>
    <name type="common">Avocado</name>
    <dbReference type="NCBI Taxonomy" id="3435"/>
    <lineage>
        <taxon>Eukaryota</taxon>
        <taxon>Viridiplantae</taxon>
        <taxon>Streptophyta</taxon>
        <taxon>Embryophyta</taxon>
        <taxon>Tracheophyta</taxon>
        <taxon>Spermatophyta</taxon>
        <taxon>Magnoliopsida</taxon>
        <taxon>Magnoliidae</taxon>
        <taxon>Laurales</taxon>
        <taxon>Lauraceae</taxon>
        <taxon>Persea</taxon>
    </lineage>
</organism>
<dbReference type="EMBL" id="CM056818">
    <property type="protein sequence ID" value="KAJ8622975.1"/>
    <property type="molecule type" value="Genomic_DNA"/>
</dbReference>
<comment type="caution">
    <text evidence="1">The sequence shown here is derived from an EMBL/GenBank/DDBJ whole genome shotgun (WGS) entry which is preliminary data.</text>
</comment>
<reference evidence="1 2" key="1">
    <citation type="journal article" date="2022" name="Hortic Res">
        <title>A haplotype resolved chromosomal level avocado genome allows analysis of novel avocado genes.</title>
        <authorList>
            <person name="Nath O."/>
            <person name="Fletcher S.J."/>
            <person name="Hayward A."/>
            <person name="Shaw L.M."/>
            <person name="Masouleh A.K."/>
            <person name="Furtado A."/>
            <person name="Henry R.J."/>
            <person name="Mitter N."/>
        </authorList>
    </citation>
    <scope>NUCLEOTIDE SEQUENCE [LARGE SCALE GENOMIC DNA]</scope>
    <source>
        <strain evidence="2">cv. Hass</strain>
    </source>
</reference>